<comment type="caution">
    <text evidence="1">The sequence shown here is derived from an EMBL/GenBank/DDBJ whole genome shotgun (WGS) entry which is preliminary data.</text>
</comment>
<accession>A0ACC3T3T4</accession>
<dbReference type="EMBL" id="MU971354">
    <property type="protein sequence ID" value="KAK9238591.1"/>
    <property type="molecule type" value="Genomic_DNA"/>
</dbReference>
<evidence type="ECO:0000313" key="2">
    <source>
        <dbReference type="Proteomes" id="UP001433508"/>
    </source>
</evidence>
<proteinExistence type="predicted"/>
<reference evidence="2" key="1">
    <citation type="journal article" date="2024" name="Front. Bioeng. Biotechnol.">
        <title>Genome-scale model development and genomic sequencing of the oleaginous clade Lipomyces.</title>
        <authorList>
            <person name="Czajka J.J."/>
            <person name="Han Y."/>
            <person name="Kim J."/>
            <person name="Mondo S.J."/>
            <person name="Hofstad B.A."/>
            <person name="Robles A."/>
            <person name="Haridas S."/>
            <person name="Riley R."/>
            <person name="LaButti K."/>
            <person name="Pangilinan J."/>
            <person name="Andreopoulos W."/>
            <person name="Lipzen A."/>
            <person name="Yan J."/>
            <person name="Wang M."/>
            <person name="Ng V."/>
            <person name="Grigoriev I.V."/>
            <person name="Spatafora J.W."/>
            <person name="Magnuson J.K."/>
            <person name="Baker S.E."/>
            <person name="Pomraning K.R."/>
        </authorList>
    </citation>
    <scope>NUCLEOTIDE SEQUENCE [LARGE SCALE GENOMIC DNA]</scope>
    <source>
        <strain evidence="2">CBS 7786</strain>
    </source>
</reference>
<keyword evidence="1" id="KW-0378">Hydrolase</keyword>
<organism evidence="1 2">
    <name type="scientific">Lipomyces kononenkoae</name>
    <name type="common">Yeast</name>
    <dbReference type="NCBI Taxonomy" id="34357"/>
    <lineage>
        <taxon>Eukaryota</taxon>
        <taxon>Fungi</taxon>
        <taxon>Dikarya</taxon>
        <taxon>Ascomycota</taxon>
        <taxon>Saccharomycotina</taxon>
        <taxon>Lipomycetes</taxon>
        <taxon>Lipomycetales</taxon>
        <taxon>Lipomycetaceae</taxon>
        <taxon>Lipomyces</taxon>
    </lineage>
</organism>
<name>A0ACC3T3T4_LIPKO</name>
<keyword evidence="2" id="KW-1185">Reference proteome</keyword>
<evidence type="ECO:0000313" key="1">
    <source>
        <dbReference type="EMBL" id="KAK9238591.1"/>
    </source>
</evidence>
<dbReference type="Proteomes" id="UP001433508">
    <property type="component" value="Unassembled WGS sequence"/>
</dbReference>
<sequence length="606" mass="70168">MTSKSSTDTGALTQPIRRAWWKESCVYQIYPASFKDSNGDGWGDIPGIISKLDYVNSLGVDIVWLCPILKSPQVDMGYDISDYKDIDPLYGTMADHDALIKGLHDRGMKYILDLVVNHTSDQHEWFQESRSSKENPFRDWYIWRPARYDENGTRQPPNNWESAFSGSAWEWDQSTQEYYLHIFAKEQPDLNWENPKVVAAVHDIIRFWLDRGVDGFRMDVINIISKAPGLPDAKTTKPGFLQSPVEHIVCGPKLHDYLQAIGKILCEYDAFSVGEAPGVHDGNEILKIVGHDRGELSMAFNFAIVDIDHGPEGRWSPKPFRIKLLKEIINKWQTFMLENVGWNALYMENHDQSRTVSRYCSDDLKYRTISAKMLAGHLGFQSGTLFIFQGQEWAQVNVPRDWPMEKYKDIEVLNHWTTILRDHPNNAELQDRTKRQYWLVGRDNGRTPVQWNGTDKYAGFTTENPHKVPWMDIHPDYTEWNVDNAVNDTKSAFHYWKSVLALRKEEKDVFVYGNFEMVDFDHEDVIAYVRTADNGRKAFIVTNFVSKVFWWAVSKAHESLLFDGKLKMSDHVIERLRNYNGANEVKFADGLHWVLLRPYEIIVALA</sequence>
<protein>
    <submittedName>
        <fullName evidence="1">Trehalose-6-phosphate hydrolase</fullName>
    </submittedName>
</protein>
<gene>
    <name evidence="1" type="ORF">V1525DRAFT_455649</name>
</gene>